<evidence type="ECO:0000313" key="2">
    <source>
        <dbReference type="Proteomes" id="UP000504640"/>
    </source>
</evidence>
<dbReference type="GeneID" id="116526028"/>
<feature type="region of interest" description="Disordered" evidence="1">
    <location>
        <begin position="1"/>
        <end position="37"/>
    </location>
</feature>
<dbReference type="RefSeq" id="XP_032098165.1">
    <property type="nucleotide sequence ID" value="XM_032242274.1"/>
</dbReference>
<sequence>MPSSTGATLSTATPLATAATRGRGSRDSPRDWCHRRATEEVVRPPLGAVRVPGSGVRGRLREATGVSPRSRPGSRALPLWFPQPSPRPVFCVWASWRLCWILARAPPLTATQPDLLHSLWGLGPRLARCGTSRVIKTNKRVLGGSGCLCPEGGVGEVVGKWEGKKRKAFSPAASRPTSTRLFQPPGLGGRALAAGTFQDQGGHRAGPASLDPAPAFPGRPGARGQRQRFLGAYFLVCLGSESRQC</sequence>
<feature type="compositionally biased region" description="Basic and acidic residues" evidence="1">
    <location>
        <begin position="24"/>
        <end position="37"/>
    </location>
</feature>
<evidence type="ECO:0000256" key="1">
    <source>
        <dbReference type="SAM" id="MobiDB-lite"/>
    </source>
</evidence>
<feature type="compositionally biased region" description="Low complexity" evidence="1">
    <location>
        <begin position="1"/>
        <end position="22"/>
    </location>
</feature>
<protein>
    <submittedName>
        <fullName evidence="3">Uncharacterized protein LOC116526028</fullName>
    </submittedName>
</protein>
<organism evidence="2 3">
    <name type="scientific">Sapajus apella</name>
    <name type="common">Brown-capped capuchin</name>
    <name type="synonym">Cebus apella</name>
    <dbReference type="NCBI Taxonomy" id="9515"/>
    <lineage>
        <taxon>Eukaryota</taxon>
        <taxon>Metazoa</taxon>
        <taxon>Chordata</taxon>
        <taxon>Craniata</taxon>
        <taxon>Vertebrata</taxon>
        <taxon>Euteleostomi</taxon>
        <taxon>Mammalia</taxon>
        <taxon>Eutheria</taxon>
        <taxon>Euarchontoglires</taxon>
        <taxon>Primates</taxon>
        <taxon>Haplorrhini</taxon>
        <taxon>Platyrrhini</taxon>
        <taxon>Cebidae</taxon>
        <taxon>Cebinae</taxon>
        <taxon>Sapajus</taxon>
    </lineage>
</organism>
<reference evidence="3" key="1">
    <citation type="submission" date="2025-08" db="UniProtKB">
        <authorList>
            <consortium name="RefSeq"/>
        </authorList>
    </citation>
    <scope>IDENTIFICATION</scope>
    <source>
        <tissue evidence="3">Blood</tissue>
    </source>
</reference>
<accession>A0A6J3EV67</accession>
<proteinExistence type="predicted"/>
<feature type="region of interest" description="Disordered" evidence="1">
    <location>
        <begin position="52"/>
        <end position="73"/>
    </location>
</feature>
<keyword evidence="2" id="KW-1185">Reference proteome</keyword>
<gene>
    <name evidence="3" type="primary">LOC116526028</name>
</gene>
<dbReference type="AlphaFoldDB" id="A0A6J3EV67"/>
<evidence type="ECO:0000313" key="3">
    <source>
        <dbReference type="RefSeq" id="XP_032098165.1"/>
    </source>
</evidence>
<dbReference type="Proteomes" id="UP000504640">
    <property type="component" value="Unplaced"/>
</dbReference>
<name>A0A6J3EV67_SAPAP</name>